<gene>
    <name evidence="2" type="ORF">QLX08_003758</name>
</gene>
<dbReference type="PANTHER" id="PTHR15192">
    <property type="entry name" value="PROTEIN CBG05349"/>
    <property type="match status" value="1"/>
</dbReference>
<dbReference type="AlphaFoldDB" id="A0AAW1A7G1"/>
<comment type="caution">
    <text evidence="2">The sequence shown here is derived from an EMBL/GenBank/DDBJ whole genome shotgun (WGS) entry which is preliminary data.</text>
</comment>
<evidence type="ECO:0000313" key="3">
    <source>
        <dbReference type="Proteomes" id="UP001432146"/>
    </source>
</evidence>
<keyword evidence="1" id="KW-0175">Coiled coil</keyword>
<sequence length="586" mass="65705">MMQNCCDDGDNNVVYKDVVIIGNGPSGICLSFMLAGNWPYYTGEPHPADEMLTARLHSSIRSGSDEEECCNTMSQQQQQQQQQLENETRCYRWHENGTVRSRKCQGRSEGRGLASSTRCKLECLSSGLEGRIGGRPLALLMDQLQHPCVDAGLDVPSLLTWKSVDQHPEHKVIDHIVLGKGQPGGSWQTMDPNVLTISLNRWMSLPDLDVRQWEMMIESEQLFKTTSMEDEPTYEKPSACNKTASRISVGMVAAYYKDYVHRKRLEQYFRCGTIVTSVRPSCDTDACSQQQQQGNGYEWIVDGFEKQTGKSFRYRCKRVVLATGTTDLSNQLGIPGEDFQLDWITHDLNELESKLDRLINQQHANEIEERWQPIDPVLVIGSGLSAADAIMAARFRGIPVLHVFRDSSNEWNKSNDERIRTIYDKLQGLPSSMYPEYHKVYEMMADGGTNYPLYRALPGYTLLGFTANGVDFVDAAFERPSMITLADLDGCVHTFRVSAVAILIGYKPDLSYLKTNIGLGKYPDKPIDGKSNPIEVDDFTYEVTKSPRPGLYALGPLVGDNFVRYILGGAFAILVHILNTSSPSLT</sequence>
<proteinExistence type="predicted"/>
<dbReference type="InterPro" id="IPR036188">
    <property type="entry name" value="FAD/NAD-bd_sf"/>
</dbReference>
<evidence type="ECO:0000313" key="2">
    <source>
        <dbReference type="EMBL" id="KAK9305063.1"/>
    </source>
</evidence>
<dbReference type="PANTHER" id="PTHR15192:SF8">
    <property type="entry name" value="FAD_NAD(P)-BINDING DOMAIN-CONTAINING PROTEIN"/>
    <property type="match status" value="1"/>
</dbReference>
<keyword evidence="3" id="KW-1185">Reference proteome</keyword>
<dbReference type="EMBL" id="JAWNGG020000056">
    <property type="protein sequence ID" value="KAK9305063.1"/>
    <property type="molecule type" value="Genomic_DNA"/>
</dbReference>
<dbReference type="SUPFAM" id="SSF51905">
    <property type="entry name" value="FAD/NAD(P)-binding domain"/>
    <property type="match status" value="1"/>
</dbReference>
<accession>A0AAW1A7G1</accession>
<protein>
    <submittedName>
        <fullName evidence="2">Uncharacterized protein</fullName>
    </submittedName>
</protein>
<reference evidence="2 3" key="1">
    <citation type="submission" date="2024-05" db="EMBL/GenBank/DDBJ databases">
        <title>The nuclear and mitochondrial genome assemblies of Tetragonisca angustula (Apidae: Meliponini), a tiny yet remarkable pollinator in the Neotropics.</title>
        <authorList>
            <person name="Ferrari R."/>
            <person name="Ricardo P.C."/>
            <person name="Dias F.C."/>
            <person name="Araujo N.S."/>
            <person name="Soares D.O."/>
            <person name="Zhou Q.-S."/>
            <person name="Zhu C.-D."/>
            <person name="Coutinho L."/>
            <person name="Airas M.C."/>
            <person name="Batista T.M."/>
        </authorList>
    </citation>
    <scope>NUCLEOTIDE SEQUENCE [LARGE SCALE GENOMIC DNA]</scope>
    <source>
        <strain evidence="2">ASF017062</strain>
        <tissue evidence="2">Abdomen</tissue>
    </source>
</reference>
<organism evidence="2 3">
    <name type="scientific">Tetragonisca angustula</name>
    <dbReference type="NCBI Taxonomy" id="166442"/>
    <lineage>
        <taxon>Eukaryota</taxon>
        <taxon>Metazoa</taxon>
        <taxon>Ecdysozoa</taxon>
        <taxon>Arthropoda</taxon>
        <taxon>Hexapoda</taxon>
        <taxon>Insecta</taxon>
        <taxon>Pterygota</taxon>
        <taxon>Neoptera</taxon>
        <taxon>Endopterygota</taxon>
        <taxon>Hymenoptera</taxon>
        <taxon>Apocrita</taxon>
        <taxon>Aculeata</taxon>
        <taxon>Apoidea</taxon>
        <taxon>Anthophila</taxon>
        <taxon>Apidae</taxon>
        <taxon>Tetragonisca</taxon>
    </lineage>
</organism>
<feature type="coiled-coil region" evidence="1">
    <location>
        <begin position="341"/>
        <end position="368"/>
    </location>
</feature>
<dbReference type="Gene3D" id="3.50.50.60">
    <property type="entry name" value="FAD/NAD(P)-binding domain"/>
    <property type="match status" value="1"/>
</dbReference>
<evidence type="ECO:0000256" key="1">
    <source>
        <dbReference type="SAM" id="Coils"/>
    </source>
</evidence>
<dbReference type="InterPro" id="IPR029731">
    <property type="entry name" value="OSGIN1/2"/>
</dbReference>
<name>A0AAW1A7G1_9HYME</name>
<dbReference type="Proteomes" id="UP001432146">
    <property type="component" value="Unassembled WGS sequence"/>
</dbReference>